<dbReference type="Gene3D" id="3.20.20.70">
    <property type="entry name" value="Aldolase class I"/>
    <property type="match status" value="1"/>
</dbReference>
<keyword evidence="3 4" id="KW-0326">Glycosidase</keyword>
<keyword evidence="5" id="KW-0732">Signal</keyword>
<comment type="caution">
    <text evidence="6">The sequence shown here is derived from an EMBL/GenBank/DDBJ whole genome shotgun (WGS) entry which is preliminary data.</text>
</comment>
<dbReference type="Proteomes" id="UP000663866">
    <property type="component" value="Unassembled WGS sequence"/>
</dbReference>
<protein>
    <recommendedName>
        <fullName evidence="4">Alpha-galactosidase</fullName>
        <ecNumber evidence="4">3.2.1.-</ecNumber>
    </recommendedName>
</protein>
<proteinExistence type="inferred from homology"/>
<evidence type="ECO:0000313" key="7">
    <source>
        <dbReference type="Proteomes" id="UP000663866"/>
    </source>
</evidence>
<gene>
    <name evidence="6" type="ORF">OVN521_LOCUS41007</name>
</gene>
<evidence type="ECO:0000313" key="6">
    <source>
        <dbReference type="EMBL" id="CAF4505573.1"/>
    </source>
</evidence>
<dbReference type="GO" id="GO:0004553">
    <property type="term" value="F:hydrolase activity, hydrolyzing O-glycosyl compounds"/>
    <property type="evidence" value="ECO:0007669"/>
    <property type="project" value="InterPro"/>
</dbReference>
<dbReference type="InterPro" id="IPR013785">
    <property type="entry name" value="Aldolase_TIM"/>
</dbReference>
<comment type="subunit">
    <text evidence="4">Homodimer.</text>
</comment>
<evidence type="ECO:0000256" key="4">
    <source>
        <dbReference type="RuleBase" id="RU361168"/>
    </source>
</evidence>
<dbReference type="AlphaFoldDB" id="A0A820VQL8"/>
<dbReference type="Pfam" id="PF16499">
    <property type="entry name" value="Melibiase_2"/>
    <property type="match status" value="1"/>
</dbReference>
<dbReference type="InterPro" id="IPR000111">
    <property type="entry name" value="Glyco_hydro_27/36_CS"/>
</dbReference>
<dbReference type="PROSITE" id="PS00512">
    <property type="entry name" value="ALPHA_GALACTOSIDASE"/>
    <property type="match status" value="1"/>
</dbReference>
<feature type="chain" id="PRO_5032270501" description="Alpha-galactosidase" evidence="5">
    <location>
        <begin position="19"/>
        <end position="139"/>
    </location>
</feature>
<dbReference type="InterPro" id="IPR002241">
    <property type="entry name" value="Glyco_hydro_27"/>
</dbReference>
<dbReference type="EMBL" id="CAJOBG010054013">
    <property type="protein sequence ID" value="CAF4505573.1"/>
    <property type="molecule type" value="Genomic_DNA"/>
</dbReference>
<keyword evidence="4" id="KW-1015">Disulfide bond</keyword>
<feature type="signal peptide" evidence="5">
    <location>
        <begin position="1"/>
        <end position="18"/>
    </location>
</feature>
<comment type="similarity">
    <text evidence="1 4">Belongs to the glycosyl hydrolase 27 family.</text>
</comment>
<dbReference type="GO" id="GO:0005975">
    <property type="term" value="P:carbohydrate metabolic process"/>
    <property type="evidence" value="ECO:0007669"/>
    <property type="project" value="InterPro"/>
</dbReference>
<dbReference type="InterPro" id="IPR017853">
    <property type="entry name" value="GH"/>
</dbReference>
<evidence type="ECO:0000256" key="5">
    <source>
        <dbReference type="SAM" id="SignalP"/>
    </source>
</evidence>
<dbReference type="PRINTS" id="PR00740">
    <property type="entry name" value="GLHYDRLASE27"/>
</dbReference>
<dbReference type="EC" id="3.2.1.-" evidence="4"/>
<name>A0A820VQL8_9BILA</name>
<sequence length="139" mass="15644">MLFLVALLLFINPFLISSLNNGLALTPPMGWSTWNVFHCEYTEVDIMEIADMLVTSGMLSAGYKYLNIDDCWEASERDPISGMLKYNETKFPHGILALVDYIHSKGLLFGIYSSSGEKTCKKYPGSWQHEFLDAALFSS</sequence>
<organism evidence="6 7">
    <name type="scientific">Rotaria magnacalcarata</name>
    <dbReference type="NCBI Taxonomy" id="392030"/>
    <lineage>
        <taxon>Eukaryota</taxon>
        <taxon>Metazoa</taxon>
        <taxon>Spiralia</taxon>
        <taxon>Gnathifera</taxon>
        <taxon>Rotifera</taxon>
        <taxon>Eurotatoria</taxon>
        <taxon>Bdelloidea</taxon>
        <taxon>Philodinida</taxon>
        <taxon>Philodinidae</taxon>
        <taxon>Rotaria</taxon>
    </lineage>
</organism>
<feature type="non-terminal residue" evidence="6">
    <location>
        <position position="139"/>
    </location>
</feature>
<dbReference type="PANTHER" id="PTHR11452">
    <property type="entry name" value="ALPHA-GALACTOSIDASE/ALPHA-N-ACETYLGALACTOSAMINIDASE"/>
    <property type="match status" value="1"/>
</dbReference>
<keyword evidence="2 4" id="KW-0378">Hydrolase</keyword>
<keyword evidence="7" id="KW-1185">Reference proteome</keyword>
<dbReference type="PANTHER" id="PTHR11452:SF75">
    <property type="entry name" value="ALPHA-GALACTOSIDASE MEL1"/>
    <property type="match status" value="1"/>
</dbReference>
<evidence type="ECO:0000256" key="2">
    <source>
        <dbReference type="ARBA" id="ARBA00022801"/>
    </source>
</evidence>
<accession>A0A820VQL8</accession>
<dbReference type="SUPFAM" id="SSF51445">
    <property type="entry name" value="(Trans)glycosidases"/>
    <property type="match status" value="1"/>
</dbReference>
<reference evidence="6" key="1">
    <citation type="submission" date="2021-02" db="EMBL/GenBank/DDBJ databases">
        <authorList>
            <person name="Nowell W R."/>
        </authorList>
    </citation>
    <scope>NUCLEOTIDE SEQUENCE</scope>
</reference>
<evidence type="ECO:0000256" key="3">
    <source>
        <dbReference type="ARBA" id="ARBA00023295"/>
    </source>
</evidence>
<evidence type="ECO:0000256" key="1">
    <source>
        <dbReference type="ARBA" id="ARBA00009743"/>
    </source>
</evidence>